<evidence type="ECO:0008006" key="3">
    <source>
        <dbReference type="Google" id="ProtNLM"/>
    </source>
</evidence>
<dbReference type="PANTHER" id="PTHR35370">
    <property type="entry name" value="CYTOPLASMIC PROTEIN-RELATED-RELATED"/>
    <property type="match status" value="1"/>
</dbReference>
<dbReference type="EMBL" id="CADIKF010000068">
    <property type="protein sequence ID" value="CAB3770094.1"/>
    <property type="molecule type" value="Genomic_DNA"/>
</dbReference>
<dbReference type="AlphaFoldDB" id="A0A6J5EVR9"/>
<organism evidence="1 2">
    <name type="scientific">Paraburkholderia solisilvae</name>
    <dbReference type="NCBI Taxonomy" id="624376"/>
    <lineage>
        <taxon>Bacteria</taxon>
        <taxon>Pseudomonadati</taxon>
        <taxon>Pseudomonadota</taxon>
        <taxon>Betaproteobacteria</taxon>
        <taxon>Burkholderiales</taxon>
        <taxon>Burkholderiaceae</taxon>
        <taxon>Paraburkholderia</taxon>
    </lineage>
</organism>
<dbReference type="PANTHER" id="PTHR35370:SF1">
    <property type="entry name" value="TYPE VI SECRETION SYSTEM COMPONENT TSSF1"/>
    <property type="match status" value="1"/>
</dbReference>
<keyword evidence="2" id="KW-1185">Reference proteome</keyword>
<gene>
    <name evidence="1" type="ORF">LMG29739_05705</name>
</gene>
<dbReference type="InterPro" id="IPR010272">
    <property type="entry name" value="T6SS_TssF"/>
</dbReference>
<dbReference type="Proteomes" id="UP000494329">
    <property type="component" value="Unassembled WGS sequence"/>
</dbReference>
<dbReference type="PIRSF" id="PIRSF028304">
    <property type="entry name" value="UCP028304"/>
    <property type="match status" value="1"/>
</dbReference>
<name>A0A6J5EVR9_9BURK</name>
<dbReference type="Pfam" id="PF05947">
    <property type="entry name" value="T6SS_TssF"/>
    <property type="match status" value="1"/>
</dbReference>
<evidence type="ECO:0000313" key="1">
    <source>
        <dbReference type="EMBL" id="CAB3770094.1"/>
    </source>
</evidence>
<evidence type="ECO:0000313" key="2">
    <source>
        <dbReference type="Proteomes" id="UP000494329"/>
    </source>
</evidence>
<dbReference type="NCBIfam" id="TIGR03359">
    <property type="entry name" value="VI_chp_6"/>
    <property type="match status" value="1"/>
</dbReference>
<dbReference type="RefSeq" id="WP_175114837.1">
    <property type="nucleotide sequence ID" value="NZ_CADIKF010000068.1"/>
</dbReference>
<proteinExistence type="predicted"/>
<reference evidence="1 2" key="1">
    <citation type="submission" date="2020-04" db="EMBL/GenBank/DDBJ databases">
        <authorList>
            <person name="De Canck E."/>
        </authorList>
    </citation>
    <scope>NUCLEOTIDE SEQUENCE [LARGE SCALE GENOMIC DNA]</scope>
    <source>
        <strain evidence="1 2">LMG 29739</strain>
    </source>
</reference>
<accession>A0A6J5EVR9</accession>
<sequence length="628" mass="70560">MDPRLLRYYNRELQHVREMGAEFAREYPKIAGRLGIEGFECADPYVERLLEGFAFLAARVQLKLDAQYPVFTQHLLEIVYPHYVAPIPSMAVVQLRPDPAEDLPPAGHAIARHTMLRSLVGVGERTPCEYRTAHDVTLWPLELAGARYVETPAALAAAGLVARRGWAARAGLHLKFRTLCGVQAKMLALDRLPVFLAGADELPKLLYEQLLANGLGYTVRTAGPNGTVVDEHHDRAALVPKGFDEDDALLPYGSRSFSGYRLLQEYFACAERFLFVELTGLHKSLARATGNEFEIVIWLDRSIARLHNAVDASNCRLFCTPVVNLFERRSDRIHLQQGRTEYHVLGDRTRPMDFEVHSVSEVQGFGDRQEPEQTFLPFYGGNERTWHDAHAAFYTLRREPRLLSGRQQRRGARSSYVGSETFIALVDARDAPYSTTLRQLGMRLLCTNRDLPLHMPVGKSYTDFTLDIDAPVASIRCVAGPTKPRPPMATGDSAWRLISHLQLNYLSLLDDDPQQGAAALREMLTLYCDEFDASLRRQIEGIRHVAARPVTRRVPAPGPITYGRGLEITLTCDDSAFEGTVAFLLGSVLDQFFARYVSLNSFTETVLCTLERNEVARWPTRLGIRPIL</sequence>
<protein>
    <recommendedName>
        <fullName evidence="3">Type VI secretion system protein ImpG</fullName>
    </recommendedName>
</protein>